<feature type="binding site" evidence="5">
    <location>
        <position position="131"/>
    </location>
    <ligand>
        <name>(2E)-4-hydroxy-3-methylbut-2-enyl diphosphate</name>
        <dbReference type="ChEBI" id="CHEBI:128753"/>
    </ligand>
</feature>
<sequence>MKRLVTVLRADVLGYCMGVNRAVEAVRRALAENPLRPVYTYGPLIHNPAALDQLKKLGVEILQPSPLPEDFGGRSVVIRAHGIPPAEMADLAGRGADIVDATCPRVLSSQRRAERFYKAGIPVILAGDKNHGEITGIAGFAPGCTVLENREDAGRFVRAGNLPVKAALIGQTTIRQSEYDGIAEVLSAAIPELEVCPTICPAAKERQEALVRLAGQTEGILVVGGRNSANTRRLFSTAQALTGRAWLIERPEEIPAEVFTLRCVGITAGASTPEEIIASVERTLAGSGTVSA</sequence>
<feature type="binding site" evidence="5">
    <location>
        <position position="271"/>
    </location>
    <ligand>
        <name>(2E)-4-hydroxy-3-methylbut-2-enyl diphosphate</name>
        <dbReference type="ChEBI" id="CHEBI:128753"/>
    </ligand>
</feature>
<comment type="catalytic activity">
    <reaction evidence="5">
        <text>dimethylallyl diphosphate + 2 oxidized [2Fe-2S]-[ferredoxin] + H2O = (2E)-4-hydroxy-3-methylbut-2-enyl diphosphate + 2 reduced [2Fe-2S]-[ferredoxin] + 2 H(+)</text>
        <dbReference type="Rhea" id="RHEA:24825"/>
        <dbReference type="Rhea" id="RHEA-COMP:10000"/>
        <dbReference type="Rhea" id="RHEA-COMP:10001"/>
        <dbReference type="ChEBI" id="CHEBI:15377"/>
        <dbReference type="ChEBI" id="CHEBI:15378"/>
        <dbReference type="ChEBI" id="CHEBI:33737"/>
        <dbReference type="ChEBI" id="CHEBI:33738"/>
        <dbReference type="ChEBI" id="CHEBI:57623"/>
        <dbReference type="ChEBI" id="CHEBI:128753"/>
        <dbReference type="EC" id="1.17.7.4"/>
    </reaction>
</comment>
<feature type="binding site" evidence="5">
    <location>
        <position position="228"/>
    </location>
    <ligand>
        <name>(2E)-4-hydroxy-3-methylbut-2-enyl diphosphate</name>
        <dbReference type="ChEBI" id="CHEBI:128753"/>
    </ligand>
</feature>
<comment type="cofactor">
    <cofactor evidence="5">
        <name>[4Fe-4S] cluster</name>
        <dbReference type="ChEBI" id="CHEBI:49883"/>
    </cofactor>
    <text evidence="5">Binds 1 [4Fe-4S] cluster per subunit.</text>
</comment>
<feature type="binding site" evidence="5">
    <location>
        <position position="172"/>
    </location>
    <ligand>
        <name>(2E)-4-hydroxy-3-methylbut-2-enyl diphosphate</name>
        <dbReference type="ChEBI" id="CHEBI:128753"/>
    </ligand>
</feature>
<reference evidence="6" key="2">
    <citation type="journal article" date="2021" name="PeerJ">
        <title>Extensive microbial diversity within the chicken gut microbiome revealed by metagenomics and culture.</title>
        <authorList>
            <person name="Gilroy R."/>
            <person name="Ravi A."/>
            <person name="Getino M."/>
            <person name="Pursley I."/>
            <person name="Horton D.L."/>
            <person name="Alikhan N.F."/>
            <person name="Baker D."/>
            <person name="Gharbi K."/>
            <person name="Hall N."/>
            <person name="Watson M."/>
            <person name="Adriaenssens E.M."/>
            <person name="Foster-Nyarko E."/>
            <person name="Jarju S."/>
            <person name="Secka A."/>
            <person name="Antonio M."/>
            <person name="Oren A."/>
            <person name="Chaudhuri R.R."/>
            <person name="La Ragione R."/>
            <person name="Hildebrand F."/>
            <person name="Pallen M.J."/>
        </authorList>
    </citation>
    <scope>NUCLEOTIDE SEQUENCE</scope>
    <source>
        <strain evidence="6">B3-4054</strain>
    </source>
</reference>
<proteinExistence type="inferred from homology"/>
<feature type="binding site" evidence="5">
    <location>
        <position position="46"/>
    </location>
    <ligand>
        <name>(2E)-4-hydroxy-3-methylbut-2-enyl diphosphate</name>
        <dbReference type="ChEBI" id="CHEBI:128753"/>
    </ligand>
</feature>
<feature type="binding site" evidence="5">
    <location>
        <position position="271"/>
    </location>
    <ligand>
        <name>isopentenyl diphosphate</name>
        <dbReference type="ChEBI" id="CHEBI:128769"/>
    </ligand>
</feature>
<feature type="binding site" evidence="5">
    <location>
        <position position="81"/>
    </location>
    <ligand>
        <name>isopentenyl diphosphate</name>
        <dbReference type="ChEBI" id="CHEBI:128769"/>
    </ligand>
</feature>
<evidence type="ECO:0000256" key="5">
    <source>
        <dbReference type="HAMAP-Rule" id="MF_00191"/>
    </source>
</evidence>
<name>A0A9D9EKX5_9SPIR</name>
<dbReference type="GO" id="GO:0016114">
    <property type="term" value="P:terpenoid biosynthetic process"/>
    <property type="evidence" value="ECO:0007669"/>
    <property type="project" value="UniProtKB-UniRule"/>
</dbReference>
<feature type="binding site" evidence="5">
    <location>
        <position position="228"/>
    </location>
    <ligand>
        <name>isopentenyl diphosphate</name>
        <dbReference type="ChEBI" id="CHEBI:128769"/>
    </ligand>
</feature>
<feature type="binding site" evidence="5">
    <location>
        <position position="131"/>
    </location>
    <ligand>
        <name>isopentenyl diphosphate</name>
        <dbReference type="ChEBI" id="CHEBI:128769"/>
    </ligand>
</feature>
<dbReference type="Gene3D" id="3.40.50.11270">
    <property type="match status" value="1"/>
</dbReference>
<dbReference type="EC" id="1.17.7.4" evidence="5"/>
<dbReference type="GO" id="GO:0051539">
    <property type="term" value="F:4 iron, 4 sulfur cluster binding"/>
    <property type="evidence" value="ECO:0007669"/>
    <property type="project" value="UniProtKB-UniRule"/>
</dbReference>
<evidence type="ECO:0000313" key="7">
    <source>
        <dbReference type="Proteomes" id="UP000823616"/>
    </source>
</evidence>
<dbReference type="GO" id="GO:0050992">
    <property type="term" value="P:dimethylallyl diphosphate biosynthetic process"/>
    <property type="evidence" value="ECO:0007669"/>
    <property type="project" value="UniProtKB-UniRule"/>
</dbReference>
<feature type="binding site" evidence="5">
    <location>
        <position position="230"/>
    </location>
    <ligand>
        <name>(2E)-4-hydroxy-3-methylbut-2-enyl diphosphate</name>
        <dbReference type="ChEBI" id="CHEBI:128753"/>
    </ligand>
</feature>
<keyword evidence="5 6" id="KW-0560">Oxidoreductase</keyword>
<evidence type="ECO:0000313" key="6">
    <source>
        <dbReference type="EMBL" id="MBO8449991.1"/>
    </source>
</evidence>
<dbReference type="CDD" id="cd13944">
    <property type="entry name" value="lytB_ispH"/>
    <property type="match status" value="1"/>
</dbReference>
<dbReference type="Pfam" id="PF02401">
    <property type="entry name" value="LYTB"/>
    <property type="match status" value="1"/>
</dbReference>
<dbReference type="GO" id="GO:0051745">
    <property type="term" value="F:4-hydroxy-3-methylbut-2-enyl diphosphate reductase activity"/>
    <property type="evidence" value="ECO:0007669"/>
    <property type="project" value="UniProtKB-UniRule"/>
</dbReference>
<comment type="function">
    <text evidence="5">Catalyzes the conversion of 1-hydroxy-2-methyl-2-(E)-butenyl 4-diphosphate (HMBPP) into a mixture of isopentenyl diphosphate (IPP) and dimethylallyl diphosphate (DMAPP). Acts in the terminal step of the DOXP/MEP pathway for isoprenoid precursor biosynthesis.</text>
</comment>
<feature type="binding site" evidence="5">
    <location>
        <position position="131"/>
    </location>
    <ligand>
        <name>dimethylallyl diphosphate</name>
        <dbReference type="ChEBI" id="CHEBI:57623"/>
    </ligand>
</feature>
<dbReference type="InterPro" id="IPR003451">
    <property type="entry name" value="LytB/IspH"/>
</dbReference>
<dbReference type="HAMAP" id="MF_00191">
    <property type="entry name" value="IspH"/>
    <property type="match status" value="1"/>
</dbReference>
<dbReference type="AlphaFoldDB" id="A0A9D9EKX5"/>
<evidence type="ECO:0000256" key="4">
    <source>
        <dbReference type="ARBA" id="ARBA00023014"/>
    </source>
</evidence>
<comment type="catalytic activity">
    <reaction evidence="5">
        <text>isopentenyl diphosphate + 2 oxidized [2Fe-2S]-[ferredoxin] + H2O = (2E)-4-hydroxy-3-methylbut-2-enyl diphosphate + 2 reduced [2Fe-2S]-[ferredoxin] + 2 H(+)</text>
        <dbReference type="Rhea" id="RHEA:24488"/>
        <dbReference type="Rhea" id="RHEA-COMP:10000"/>
        <dbReference type="Rhea" id="RHEA-COMP:10001"/>
        <dbReference type="ChEBI" id="CHEBI:15377"/>
        <dbReference type="ChEBI" id="CHEBI:15378"/>
        <dbReference type="ChEBI" id="CHEBI:33737"/>
        <dbReference type="ChEBI" id="CHEBI:33738"/>
        <dbReference type="ChEBI" id="CHEBI:128753"/>
        <dbReference type="ChEBI" id="CHEBI:128769"/>
        <dbReference type="EC" id="1.17.7.4"/>
    </reaction>
</comment>
<comment type="similarity">
    <text evidence="5">Belongs to the IspH family.</text>
</comment>
<comment type="caution">
    <text evidence="5">Lacks conserved residue(s) required for the propagation of feature annotation.</text>
</comment>
<feature type="binding site" evidence="5">
    <location>
        <position position="16"/>
    </location>
    <ligand>
        <name>[4Fe-4S] cluster</name>
        <dbReference type="ChEBI" id="CHEBI:49883"/>
    </ligand>
</feature>
<keyword evidence="4 5" id="KW-0411">Iron-sulfur</keyword>
<dbReference type="Gene3D" id="3.40.1010.20">
    <property type="entry name" value="4-hydroxy-3-methylbut-2-enyl diphosphate reductase, catalytic domain"/>
    <property type="match status" value="2"/>
</dbReference>
<dbReference type="Proteomes" id="UP000823616">
    <property type="component" value="Unassembled WGS sequence"/>
</dbReference>
<comment type="caution">
    <text evidence="6">The sequence shown here is derived from an EMBL/GenBank/DDBJ whole genome shotgun (WGS) entry which is preliminary data.</text>
</comment>
<feature type="binding site" evidence="5">
    <location>
        <position position="103"/>
    </location>
    <ligand>
        <name>[4Fe-4S] cluster</name>
        <dbReference type="ChEBI" id="CHEBI:49883"/>
    </ligand>
</feature>
<feature type="binding site" evidence="5">
    <location>
        <position position="81"/>
    </location>
    <ligand>
        <name>(2E)-4-hydroxy-3-methylbut-2-enyl diphosphate</name>
        <dbReference type="ChEBI" id="CHEBI:128753"/>
    </ligand>
</feature>
<dbReference type="EMBL" id="JADIMS010000043">
    <property type="protein sequence ID" value="MBO8449991.1"/>
    <property type="molecule type" value="Genomic_DNA"/>
</dbReference>
<comment type="pathway">
    <text evidence="5">Isoprenoid biosynthesis; isopentenyl diphosphate biosynthesis via DXP pathway; isopentenyl diphosphate from 1-deoxy-D-xylulose 5-phosphate: step 6/6.</text>
</comment>
<feature type="binding site" evidence="5">
    <location>
        <position position="230"/>
    </location>
    <ligand>
        <name>dimethylallyl diphosphate</name>
        <dbReference type="ChEBI" id="CHEBI:57623"/>
    </ligand>
</feature>
<feature type="binding site" evidence="5">
    <location>
        <position position="46"/>
    </location>
    <ligand>
        <name>isopentenyl diphosphate</name>
        <dbReference type="ChEBI" id="CHEBI:128769"/>
    </ligand>
</feature>
<comment type="pathway">
    <text evidence="5">Isoprenoid biosynthesis; dimethylallyl diphosphate biosynthesis; dimethylallyl diphosphate from (2E)-4-hydroxy-3-methylbutenyl diphosphate: step 1/1.</text>
</comment>
<gene>
    <name evidence="5 6" type="primary">ispH</name>
    <name evidence="6" type="ORF">IAA96_02690</name>
</gene>
<evidence type="ECO:0000256" key="3">
    <source>
        <dbReference type="ARBA" id="ARBA00023004"/>
    </source>
</evidence>
<feature type="binding site" evidence="5">
    <location>
        <position position="46"/>
    </location>
    <ligand>
        <name>dimethylallyl diphosphate</name>
        <dbReference type="ChEBI" id="CHEBI:57623"/>
    </ligand>
</feature>
<feature type="binding site" evidence="5">
    <location>
        <position position="230"/>
    </location>
    <ligand>
        <name>isopentenyl diphosphate</name>
        <dbReference type="ChEBI" id="CHEBI:128769"/>
    </ligand>
</feature>
<feature type="binding site" evidence="5">
    <location>
        <position position="228"/>
    </location>
    <ligand>
        <name>dimethylallyl diphosphate</name>
        <dbReference type="ChEBI" id="CHEBI:57623"/>
    </ligand>
</feature>
<dbReference type="GO" id="GO:0046872">
    <property type="term" value="F:metal ion binding"/>
    <property type="evidence" value="ECO:0007669"/>
    <property type="project" value="UniProtKB-KW"/>
</dbReference>
<evidence type="ECO:0000256" key="2">
    <source>
        <dbReference type="ARBA" id="ARBA00022723"/>
    </source>
</evidence>
<dbReference type="PANTHER" id="PTHR30426">
    <property type="entry name" value="4-HYDROXY-3-METHYLBUT-2-ENYL DIPHOSPHATE REDUCTASE"/>
    <property type="match status" value="1"/>
</dbReference>
<keyword evidence="5" id="KW-0414">Isoprene biosynthesis</keyword>
<organism evidence="6 7">
    <name type="scientific">Candidatus Avitreponema avistercoris</name>
    <dbReference type="NCBI Taxonomy" id="2840705"/>
    <lineage>
        <taxon>Bacteria</taxon>
        <taxon>Pseudomonadati</taxon>
        <taxon>Spirochaetota</taxon>
        <taxon>Spirochaetia</taxon>
        <taxon>Spirochaetales</taxon>
        <taxon>Candidatus Avitreponema</taxon>
    </lineage>
</organism>
<evidence type="ECO:0000256" key="1">
    <source>
        <dbReference type="ARBA" id="ARBA00022485"/>
    </source>
</evidence>
<keyword evidence="3 5" id="KW-0408">Iron</keyword>
<keyword evidence="2 5" id="KW-0479">Metal-binding</keyword>
<dbReference type="PANTHER" id="PTHR30426:SF0">
    <property type="entry name" value="4-HYDROXY-3-METHYLBUT-2-ENYL DIPHOSPHATE REDUCTASE"/>
    <property type="match status" value="1"/>
</dbReference>
<reference evidence="6" key="1">
    <citation type="submission" date="2020-10" db="EMBL/GenBank/DDBJ databases">
        <authorList>
            <person name="Gilroy R."/>
        </authorList>
    </citation>
    <scope>NUCLEOTIDE SEQUENCE</scope>
    <source>
        <strain evidence="6">B3-4054</strain>
    </source>
</reference>
<keyword evidence="1 5" id="KW-0004">4Fe-4S</keyword>
<dbReference type="NCBIfam" id="TIGR00216">
    <property type="entry name" value="ispH_lytB"/>
    <property type="match status" value="1"/>
</dbReference>
<accession>A0A9D9EKX5</accession>
<dbReference type="GO" id="GO:0019288">
    <property type="term" value="P:isopentenyl diphosphate biosynthetic process, methylerythritol 4-phosphate pathway"/>
    <property type="evidence" value="ECO:0007669"/>
    <property type="project" value="UniProtKB-UniRule"/>
</dbReference>
<protein>
    <recommendedName>
        <fullName evidence="5">4-hydroxy-3-methylbut-2-enyl diphosphate reductase</fullName>
        <shortName evidence="5">HMBPP reductase</shortName>
        <ecNumber evidence="5">1.17.7.4</ecNumber>
    </recommendedName>
</protein>
<feature type="binding site" evidence="5">
    <location>
        <position position="200"/>
    </location>
    <ligand>
        <name>[4Fe-4S] cluster</name>
        <dbReference type="ChEBI" id="CHEBI:49883"/>
    </ligand>
</feature>
<feature type="binding site" evidence="5">
    <location>
        <position position="271"/>
    </location>
    <ligand>
        <name>dimethylallyl diphosphate</name>
        <dbReference type="ChEBI" id="CHEBI:57623"/>
    </ligand>
</feature>
<feature type="active site" description="Proton donor" evidence="5">
    <location>
        <position position="133"/>
    </location>
</feature>
<feature type="binding site" evidence="5">
    <location>
        <position position="81"/>
    </location>
    <ligand>
        <name>dimethylallyl diphosphate</name>
        <dbReference type="ChEBI" id="CHEBI:57623"/>
    </ligand>
</feature>